<protein>
    <recommendedName>
        <fullName evidence="4">Peptidase</fullName>
    </recommendedName>
</protein>
<dbReference type="EMBL" id="JAASQL010000001">
    <property type="protein sequence ID" value="NIJ45166.1"/>
    <property type="molecule type" value="Genomic_DNA"/>
</dbReference>
<keyword evidence="3" id="KW-1185">Reference proteome</keyword>
<reference evidence="2 3" key="1">
    <citation type="submission" date="2020-03" db="EMBL/GenBank/DDBJ databases">
        <title>Genomic Encyclopedia of Type Strains, Phase IV (KMG-IV): sequencing the most valuable type-strain genomes for metagenomic binning, comparative biology and taxonomic classification.</title>
        <authorList>
            <person name="Goeker M."/>
        </authorList>
    </citation>
    <scope>NUCLEOTIDE SEQUENCE [LARGE SCALE GENOMIC DNA]</scope>
    <source>
        <strain evidence="2 3">DSM 101599</strain>
    </source>
</reference>
<keyword evidence="1" id="KW-0812">Transmembrane</keyword>
<organism evidence="2 3">
    <name type="scientific">Wenyingzhuangia heitensis</name>
    <dbReference type="NCBI Taxonomy" id="1487859"/>
    <lineage>
        <taxon>Bacteria</taxon>
        <taxon>Pseudomonadati</taxon>
        <taxon>Bacteroidota</taxon>
        <taxon>Flavobacteriia</taxon>
        <taxon>Flavobacteriales</taxon>
        <taxon>Flavobacteriaceae</taxon>
        <taxon>Wenyingzhuangia</taxon>
    </lineage>
</organism>
<sequence>MIVSVLKNKAVGISILVLMMTVVFSITSYGQKQNQKKMNVTFTNITDEQIKDSFLEVYKKYTNIHDYKITVIQKRIGSTTMQAQPIIGIKHLFNGKKEYKIVIGKYLKDTNIELAEVPLEVLKGWFAHELGHVSDYKEYSNWGMIWYGIKYLTLKSFKKQVEHKADYIALTKGFKNQLLKTKRYILLSDVFSSKYLINMNKYYMPLDTVKNYIEDKEGVTLSKMYHD</sequence>
<name>A0ABX0UDC5_9FLAO</name>
<feature type="transmembrane region" description="Helical" evidence="1">
    <location>
        <begin position="12"/>
        <end position="30"/>
    </location>
</feature>
<keyword evidence="1" id="KW-0472">Membrane</keyword>
<accession>A0ABX0UDC5</accession>
<dbReference type="RefSeq" id="WP_167186506.1">
    <property type="nucleotide sequence ID" value="NZ_JAASQL010000001.1"/>
</dbReference>
<proteinExistence type="predicted"/>
<evidence type="ECO:0000313" key="3">
    <source>
        <dbReference type="Proteomes" id="UP000745859"/>
    </source>
</evidence>
<evidence type="ECO:0008006" key="4">
    <source>
        <dbReference type="Google" id="ProtNLM"/>
    </source>
</evidence>
<comment type="caution">
    <text evidence="2">The sequence shown here is derived from an EMBL/GenBank/DDBJ whole genome shotgun (WGS) entry which is preliminary data.</text>
</comment>
<gene>
    <name evidence="2" type="ORF">FHR24_001605</name>
</gene>
<evidence type="ECO:0000313" key="2">
    <source>
        <dbReference type="EMBL" id="NIJ45166.1"/>
    </source>
</evidence>
<keyword evidence="1" id="KW-1133">Transmembrane helix</keyword>
<evidence type="ECO:0000256" key="1">
    <source>
        <dbReference type="SAM" id="Phobius"/>
    </source>
</evidence>
<dbReference type="Proteomes" id="UP000745859">
    <property type="component" value="Unassembled WGS sequence"/>
</dbReference>